<feature type="region of interest" description="Disordered" evidence="1">
    <location>
        <begin position="1"/>
        <end position="29"/>
    </location>
</feature>
<dbReference type="KEGG" id="nfn:NFRAN_0908"/>
<feature type="compositionally biased region" description="Polar residues" evidence="1">
    <location>
        <begin position="1"/>
        <end position="13"/>
    </location>
</feature>
<evidence type="ECO:0000313" key="3">
    <source>
        <dbReference type="Proteomes" id="UP000294299"/>
    </source>
</evidence>
<name>A0A484IC44_9ARCH</name>
<evidence type="ECO:0000256" key="1">
    <source>
        <dbReference type="SAM" id="MobiDB-lite"/>
    </source>
</evidence>
<sequence length="55" mass="6441">MDPSLTESQPNESPSKENKDNTGQVKNDMKHLHSESNIQLFVFVFDHNKRIWKTL</sequence>
<reference evidence="2 3" key="1">
    <citation type="submission" date="2019-02" db="EMBL/GenBank/DDBJ databases">
        <authorList>
            <person name="Lehtovirta-Morley E L."/>
        </authorList>
    </citation>
    <scope>NUCLEOTIDE SEQUENCE [LARGE SCALE GENOMIC DNA]</scope>
    <source>
        <strain evidence="2">NFRAN1</strain>
    </source>
</reference>
<keyword evidence="3" id="KW-1185">Reference proteome</keyword>
<dbReference type="AlphaFoldDB" id="A0A484IC44"/>
<evidence type="ECO:0000313" key="2">
    <source>
        <dbReference type="EMBL" id="VFJ13230.1"/>
    </source>
</evidence>
<organism evidence="2 3">
    <name type="scientific">Candidatus Nitrosocosmicus franklandianus</name>
    <dbReference type="NCBI Taxonomy" id="1798806"/>
    <lineage>
        <taxon>Archaea</taxon>
        <taxon>Nitrososphaerota</taxon>
        <taxon>Nitrososphaeria</taxon>
        <taxon>Nitrososphaerales</taxon>
        <taxon>Nitrososphaeraceae</taxon>
        <taxon>Candidatus Nitrosocosmicus</taxon>
    </lineage>
</organism>
<dbReference type="Proteomes" id="UP000294299">
    <property type="component" value="Chromosome NFRAN"/>
</dbReference>
<accession>A0A484IC44</accession>
<protein>
    <submittedName>
        <fullName evidence="2">Uncharacterized protein</fullName>
    </submittedName>
</protein>
<dbReference type="EMBL" id="LR216287">
    <property type="protein sequence ID" value="VFJ13230.1"/>
    <property type="molecule type" value="Genomic_DNA"/>
</dbReference>
<proteinExistence type="predicted"/>
<gene>
    <name evidence="2" type="ORF">NFRAN_0908</name>
</gene>